<dbReference type="KEGG" id="ips:CfP315_0783"/>
<dbReference type="Pfam" id="PF13353">
    <property type="entry name" value="Fer4_12"/>
    <property type="match status" value="1"/>
</dbReference>
<sequence>MLRQTITLKDILDEVFQDYKLPSMLLAMPACDFKCFRELKLDIKQCQNFELSKRRNIILKIEDVFSRYNSNPITKAIILGGLEPFLSFGEIHSLIDFFRKNNCFDDIVIYTGYYKNEIEKEIKILKKYENIIIKFGRFLPDSKSVFDEILGINLASENQYAEKI</sequence>
<dbReference type="Gene3D" id="3.20.20.70">
    <property type="entry name" value="Aldolase class I"/>
    <property type="match status" value="1"/>
</dbReference>
<reference evidence="1" key="1">
    <citation type="journal article" date="2023" name="ISME J.">
        <title>Emergence of putative energy parasites within Clostridia revealed by genome analysis of a novel endosymbiotic clade.</title>
        <authorList>
            <person name="Takahashi K."/>
            <person name="Kuwahara H."/>
            <person name="Horikawa Y."/>
            <person name="Izawa K."/>
            <person name="Kato D."/>
            <person name="Inagaki T."/>
            <person name="Yuki M."/>
            <person name="Ohkuma M."/>
            <person name="Hongoh Y."/>
        </authorList>
    </citation>
    <scope>NUCLEOTIDE SEQUENCE</scope>
    <source>
        <strain evidence="1">CfP3-15</strain>
    </source>
</reference>
<organism evidence="1">
    <name type="scientific">Candidatus Improbicoccus pseudotrichonymphae</name>
    <dbReference type="NCBI Taxonomy" id="3033792"/>
    <lineage>
        <taxon>Bacteria</taxon>
        <taxon>Bacillati</taxon>
        <taxon>Bacillota</taxon>
        <taxon>Clostridia</taxon>
        <taxon>Candidatus Improbicoccus</taxon>
    </lineage>
</organism>
<protein>
    <submittedName>
        <fullName evidence="1">4Fe-4S cluster-binding domain-containing protein</fullName>
    </submittedName>
</protein>
<proteinExistence type="predicted"/>
<dbReference type="InterPro" id="IPR013785">
    <property type="entry name" value="Aldolase_TIM"/>
</dbReference>
<dbReference type="EMBL" id="AP027924">
    <property type="protein sequence ID" value="BED92184.1"/>
    <property type="molecule type" value="Genomic_DNA"/>
</dbReference>
<evidence type="ECO:0000313" key="1">
    <source>
        <dbReference type="EMBL" id="BED92184.1"/>
    </source>
</evidence>
<name>A0AA48I4Y7_9FIRM</name>
<accession>A0AA48I4Y7</accession>
<dbReference type="AlphaFoldDB" id="A0AA48I4Y7"/>
<dbReference type="Proteomes" id="UP001337580">
    <property type="component" value="Chromosome"/>
</dbReference>
<gene>
    <name evidence="1" type="ORF">CfP315_0783</name>
</gene>